<feature type="transmembrane region" description="Helical" evidence="7">
    <location>
        <begin position="75"/>
        <end position="96"/>
    </location>
</feature>
<gene>
    <name evidence="9" type="ORF">UY67_C0020G0007</name>
</gene>
<dbReference type="STRING" id="1618671.UY67_C0020G0007"/>
<sequence length="168" mass="18066">MTDISPVIADPTLVMFGKIILALLLGVIIGTERSVVARQAAGMRTFGLVSMGAALFFLTANFVDQQYLGIVNFEPMFVVTGIVTGIGFIGGGLIIFKGDTVHGITTAAGLWVSTAVGLAVATGLYSIAIFTTLLTILVFTGMWYVEQRFKHWFIERNDSDDQPNRLSG</sequence>
<dbReference type="PANTHER" id="PTHR33778:SF1">
    <property type="entry name" value="MAGNESIUM TRANSPORTER YHID-RELATED"/>
    <property type="match status" value="1"/>
</dbReference>
<dbReference type="Proteomes" id="UP000034273">
    <property type="component" value="Unassembled WGS sequence"/>
</dbReference>
<feature type="transmembrane region" description="Helical" evidence="7">
    <location>
        <begin position="127"/>
        <end position="145"/>
    </location>
</feature>
<dbReference type="PRINTS" id="PR01837">
    <property type="entry name" value="MGTCSAPBPROT"/>
</dbReference>
<comment type="subcellular location">
    <subcellularLocation>
        <location evidence="1">Cell membrane</location>
        <topology evidence="1">Multi-pass membrane protein</topology>
    </subcellularLocation>
</comment>
<keyword evidence="5 7" id="KW-1133">Transmembrane helix</keyword>
<protein>
    <recommendedName>
        <fullName evidence="8">MgtC/SapB/SrpB/YhiD N-terminal domain-containing protein</fullName>
    </recommendedName>
</protein>
<reference evidence="9 10" key="1">
    <citation type="journal article" date="2015" name="Nature">
        <title>rRNA introns, odd ribosomes, and small enigmatic genomes across a large radiation of phyla.</title>
        <authorList>
            <person name="Brown C.T."/>
            <person name="Hug L.A."/>
            <person name="Thomas B.C."/>
            <person name="Sharon I."/>
            <person name="Castelle C.J."/>
            <person name="Singh A."/>
            <person name="Wilkins M.J."/>
            <person name="Williams K.H."/>
            <person name="Banfield J.F."/>
        </authorList>
    </citation>
    <scope>NUCLEOTIDE SEQUENCE [LARGE SCALE GENOMIC DNA]</scope>
</reference>
<dbReference type="GO" id="GO:0005886">
    <property type="term" value="C:plasma membrane"/>
    <property type="evidence" value="ECO:0007669"/>
    <property type="project" value="UniProtKB-SubCell"/>
</dbReference>
<feature type="transmembrane region" description="Helical" evidence="7">
    <location>
        <begin position="12"/>
        <end position="31"/>
    </location>
</feature>
<proteinExistence type="inferred from homology"/>
<accession>A0A0G1WXM4</accession>
<dbReference type="AlphaFoldDB" id="A0A0G1WXM4"/>
<feature type="domain" description="MgtC/SapB/SrpB/YhiD N-terminal" evidence="8">
    <location>
        <begin position="19"/>
        <end position="146"/>
    </location>
</feature>
<dbReference type="InterPro" id="IPR049177">
    <property type="entry name" value="MgtC_SapB_SrpB_YhiD_N"/>
</dbReference>
<evidence type="ECO:0000256" key="4">
    <source>
        <dbReference type="ARBA" id="ARBA00022692"/>
    </source>
</evidence>
<evidence type="ECO:0000259" key="8">
    <source>
        <dbReference type="Pfam" id="PF02308"/>
    </source>
</evidence>
<evidence type="ECO:0000313" key="9">
    <source>
        <dbReference type="EMBL" id="KKW23613.1"/>
    </source>
</evidence>
<evidence type="ECO:0000256" key="6">
    <source>
        <dbReference type="ARBA" id="ARBA00023136"/>
    </source>
</evidence>
<name>A0A0G1WXM4_9BACT</name>
<dbReference type="InterPro" id="IPR003416">
    <property type="entry name" value="MgtC/SapB/SrpB/YhiD_fam"/>
</dbReference>
<evidence type="ECO:0000256" key="2">
    <source>
        <dbReference type="ARBA" id="ARBA00009298"/>
    </source>
</evidence>
<evidence type="ECO:0000313" key="10">
    <source>
        <dbReference type="Proteomes" id="UP000034273"/>
    </source>
</evidence>
<keyword evidence="3" id="KW-1003">Cell membrane</keyword>
<comment type="caution">
    <text evidence="9">The sequence shown here is derived from an EMBL/GenBank/DDBJ whole genome shotgun (WGS) entry which is preliminary data.</text>
</comment>
<feature type="transmembrane region" description="Helical" evidence="7">
    <location>
        <begin position="43"/>
        <end position="63"/>
    </location>
</feature>
<comment type="similarity">
    <text evidence="2">Belongs to the MgtC/SapB family.</text>
</comment>
<organism evidence="9 10">
    <name type="scientific">Candidatus Kaiserbacteria bacterium GW2011_GWA2_52_12</name>
    <dbReference type="NCBI Taxonomy" id="1618671"/>
    <lineage>
        <taxon>Bacteria</taxon>
        <taxon>Candidatus Kaiseribacteriota</taxon>
    </lineage>
</organism>
<dbReference type="PANTHER" id="PTHR33778">
    <property type="entry name" value="PROTEIN MGTC"/>
    <property type="match status" value="1"/>
</dbReference>
<keyword evidence="4 7" id="KW-0812">Transmembrane</keyword>
<keyword evidence="6 7" id="KW-0472">Membrane</keyword>
<evidence type="ECO:0000256" key="3">
    <source>
        <dbReference type="ARBA" id="ARBA00022475"/>
    </source>
</evidence>
<evidence type="ECO:0000256" key="1">
    <source>
        <dbReference type="ARBA" id="ARBA00004651"/>
    </source>
</evidence>
<evidence type="ECO:0000256" key="7">
    <source>
        <dbReference type="SAM" id="Phobius"/>
    </source>
</evidence>
<dbReference type="Pfam" id="PF02308">
    <property type="entry name" value="MgtC"/>
    <property type="match status" value="1"/>
</dbReference>
<evidence type="ECO:0000256" key="5">
    <source>
        <dbReference type="ARBA" id="ARBA00022989"/>
    </source>
</evidence>
<dbReference type="EMBL" id="LCQW01000020">
    <property type="protein sequence ID" value="KKW23613.1"/>
    <property type="molecule type" value="Genomic_DNA"/>
</dbReference>